<comment type="caution">
    <text evidence="4">The sequence shown here is derived from an EMBL/GenBank/DDBJ whole genome shotgun (WGS) entry which is preliminary data.</text>
</comment>
<dbReference type="PROSITE" id="PS50005">
    <property type="entry name" value="TPR"/>
    <property type="match status" value="3"/>
</dbReference>
<dbReference type="AlphaFoldDB" id="A0A2U2XC19"/>
<dbReference type="PANTHER" id="PTHR44943:SF8">
    <property type="entry name" value="TPR REPEAT-CONTAINING PROTEIN MJ0263"/>
    <property type="match status" value="1"/>
</dbReference>
<feature type="repeat" description="TPR" evidence="3">
    <location>
        <begin position="114"/>
        <end position="147"/>
    </location>
</feature>
<evidence type="ECO:0000256" key="2">
    <source>
        <dbReference type="ARBA" id="ARBA00022803"/>
    </source>
</evidence>
<dbReference type="Pfam" id="PF13181">
    <property type="entry name" value="TPR_8"/>
    <property type="match status" value="2"/>
</dbReference>
<reference evidence="4 5" key="1">
    <citation type="submission" date="2018-05" db="EMBL/GenBank/DDBJ databases">
        <title>Brumimicrobium oceani sp. nov., isolated from coastal sediment.</title>
        <authorList>
            <person name="Kou Y."/>
        </authorList>
    </citation>
    <scope>NUCLEOTIDE SEQUENCE [LARGE SCALE GENOMIC DNA]</scope>
    <source>
        <strain evidence="4 5">C305</strain>
    </source>
</reference>
<sequence>MKKFFFISSLILFPLTPILGQKGKENSMQEQVLDDVEALSSKNYPYIEQFHEAVREKMSGNYSEAKKLFNKCLEIKQDDDAVYFGLAEIAKAENKVIGALENFQKAYEIDKTNISYLQELAYIHFERANFEQAEHLFKEMVEREPRNLDFRYGYSKVLIYNKAYQLAIDELNSLQNQAGIVPELMMMKADLYSEIKEFEKAEETLLLLKKEYPADKEVLNHIIAFYEQRGKKEKAVALVNELAKDNPENGNAQFILASNLIDQGKFEEFFKIAPGILENSQVDVEQKLFVFDHLIKQKGTEDPLVLAMAEKFYQGHSEDLEVASKYVNILMYEGRSKEALRVARKATQDNSNNFESWRMALSVASTFLDYQALYEDGKSALELFPNIPFVYFAAAEGALYTNHPDEAMQYLAGGEIYLLDDKKKASLFSMRKGEVYFYTKEYKKGIVAFEKALNLNPEDQNTQVTYALALSKANIATDIAAEMLGKIAEKNRGRDFYLAKAMLAANENNLREAIDLLEKGISKKHNIAELLDYLGDLHFKNQSLSKAKEAWNQALTAESRNKNLPKKINEEKLYAPKYY</sequence>
<evidence type="ECO:0000256" key="3">
    <source>
        <dbReference type="PROSITE-ProRule" id="PRU00339"/>
    </source>
</evidence>
<accession>A0A2U2XC19</accession>
<evidence type="ECO:0000313" key="5">
    <source>
        <dbReference type="Proteomes" id="UP000245370"/>
    </source>
</evidence>
<dbReference type="SMART" id="SM00028">
    <property type="entry name" value="TPR"/>
    <property type="match status" value="7"/>
</dbReference>
<dbReference type="OrthoDB" id="9814220at2"/>
<feature type="repeat" description="TPR" evidence="3">
    <location>
        <begin position="528"/>
        <end position="561"/>
    </location>
</feature>
<proteinExistence type="predicted"/>
<dbReference type="SUPFAM" id="SSF48452">
    <property type="entry name" value="TPR-like"/>
    <property type="match status" value="3"/>
</dbReference>
<dbReference type="EMBL" id="QFRJ01000007">
    <property type="protein sequence ID" value="PWH85332.1"/>
    <property type="molecule type" value="Genomic_DNA"/>
</dbReference>
<dbReference type="InterPro" id="IPR051685">
    <property type="entry name" value="Ycf3/AcsC/BcsC/TPR_MFPF"/>
</dbReference>
<dbReference type="PANTHER" id="PTHR44943">
    <property type="entry name" value="CELLULOSE SYNTHASE OPERON PROTEIN C"/>
    <property type="match status" value="1"/>
</dbReference>
<gene>
    <name evidence="4" type="ORF">DIT68_10370</name>
</gene>
<keyword evidence="1" id="KW-0677">Repeat</keyword>
<keyword evidence="2 3" id="KW-0802">TPR repeat</keyword>
<dbReference type="Gene3D" id="1.25.40.10">
    <property type="entry name" value="Tetratricopeptide repeat domain"/>
    <property type="match status" value="4"/>
</dbReference>
<evidence type="ECO:0000256" key="1">
    <source>
        <dbReference type="ARBA" id="ARBA00022737"/>
    </source>
</evidence>
<dbReference type="Pfam" id="PF13432">
    <property type="entry name" value="TPR_16"/>
    <property type="match status" value="1"/>
</dbReference>
<name>A0A2U2XC19_9FLAO</name>
<evidence type="ECO:0000313" key="4">
    <source>
        <dbReference type="EMBL" id="PWH85332.1"/>
    </source>
</evidence>
<dbReference type="InterPro" id="IPR011990">
    <property type="entry name" value="TPR-like_helical_dom_sf"/>
</dbReference>
<organism evidence="4 5">
    <name type="scientific">Brumimicrobium oceani</name>
    <dbReference type="NCBI Taxonomy" id="2100725"/>
    <lineage>
        <taxon>Bacteria</taxon>
        <taxon>Pseudomonadati</taxon>
        <taxon>Bacteroidota</taxon>
        <taxon>Flavobacteriia</taxon>
        <taxon>Flavobacteriales</taxon>
        <taxon>Crocinitomicaceae</taxon>
        <taxon>Brumimicrobium</taxon>
    </lineage>
</organism>
<reference evidence="4 5" key="2">
    <citation type="submission" date="2018-05" db="EMBL/GenBank/DDBJ databases">
        <authorList>
            <person name="Lanie J.A."/>
            <person name="Ng W.-L."/>
            <person name="Kazmierczak K.M."/>
            <person name="Andrzejewski T.M."/>
            <person name="Davidsen T.M."/>
            <person name="Wayne K.J."/>
            <person name="Tettelin H."/>
            <person name="Glass J.I."/>
            <person name="Rusch D."/>
            <person name="Podicherti R."/>
            <person name="Tsui H.-C.T."/>
            <person name="Winkler M.E."/>
        </authorList>
    </citation>
    <scope>NUCLEOTIDE SEQUENCE [LARGE SCALE GENOMIC DNA]</scope>
    <source>
        <strain evidence="4 5">C305</strain>
    </source>
</reference>
<dbReference type="Proteomes" id="UP000245370">
    <property type="component" value="Unassembled WGS sequence"/>
</dbReference>
<dbReference type="InterPro" id="IPR019734">
    <property type="entry name" value="TPR_rpt"/>
</dbReference>
<protein>
    <submittedName>
        <fullName evidence="4">Uncharacterized protein</fullName>
    </submittedName>
</protein>
<feature type="repeat" description="TPR" evidence="3">
    <location>
        <begin position="426"/>
        <end position="459"/>
    </location>
</feature>
<dbReference type="RefSeq" id="WP_109359734.1">
    <property type="nucleotide sequence ID" value="NZ_QFRJ01000007.1"/>
</dbReference>
<keyword evidence="5" id="KW-1185">Reference proteome</keyword>